<dbReference type="PROSITE" id="PS51257">
    <property type="entry name" value="PROKAR_LIPOPROTEIN"/>
    <property type="match status" value="1"/>
</dbReference>
<organism evidence="6 7">
    <name type="scientific">Hungatella hathewayi</name>
    <dbReference type="NCBI Taxonomy" id="154046"/>
    <lineage>
        <taxon>Bacteria</taxon>
        <taxon>Bacillati</taxon>
        <taxon>Bacillota</taxon>
        <taxon>Clostridia</taxon>
        <taxon>Lachnospirales</taxon>
        <taxon>Lachnospiraceae</taxon>
        <taxon>Hungatella</taxon>
    </lineage>
</organism>
<dbReference type="Pfam" id="PF01547">
    <property type="entry name" value="SBP_bac_1"/>
    <property type="match status" value="1"/>
</dbReference>
<evidence type="ECO:0000313" key="7">
    <source>
        <dbReference type="Proteomes" id="UP000095651"/>
    </source>
</evidence>
<evidence type="ECO:0000256" key="3">
    <source>
        <dbReference type="ARBA" id="ARBA00022448"/>
    </source>
</evidence>
<comment type="similarity">
    <text evidence="2">Belongs to the bacterial solute-binding protein 1 family.</text>
</comment>
<proteinExistence type="inferred from homology"/>
<keyword evidence="3" id="KW-0813">Transport</keyword>
<dbReference type="InterPro" id="IPR050490">
    <property type="entry name" value="Bact_solute-bd_prot1"/>
</dbReference>
<dbReference type="GO" id="GO:0030313">
    <property type="term" value="C:cell envelope"/>
    <property type="evidence" value="ECO:0007669"/>
    <property type="project" value="UniProtKB-SubCell"/>
</dbReference>
<comment type="subcellular location">
    <subcellularLocation>
        <location evidence="1">Cell envelope</location>
    </subcellularLocation>
</comment>
<feature type="signal peptide" evidence="5">
    <location>
        <begin position="1"/>
        <end position="17"/>
    </location>
</feature>
<feature type="chain" id="PRO_5038642951" evidence="5">
    <location>
        <begin position="18"/>
        <end position="430"/>
    </location>
</feature>
<dbReference type="PANTHER" id="PTHR43649:SF31">
    <property type="entry name" value="SN-GLYCEROL-3-PHOSPHATE-BINDING PERIPLASMIC PROTEIN UGPB"/>
    <property type="match status" value="1"/>
</dbReference>
<evidence type="ECO:0000313" key="6">
    <source>
        <dbReference type="EMBL" id="CUN45390.1"/>
    </source>
</evidence>
<evidence type="ECO:0000256" key="4">
    <source>
        <dbReference type="ARBA" id="ARBA00022729"/>
    </source>
</evidence>
<sequence length="430" mass="48752">MKRRIIIGFITAGIVLAAAGCKSQNTENGAAEAAAEPGIVLTVSMPSSEWSGYVKELSDLYRKEHPEIGSIEWNLVDRSMYSDLLRVSLASQKLPDIIYVGFEGSMEEWKDHLLPLEDQNVLQKLPMPYRTMGSLEGTVYSVPLQIQGIGIAYNQKLLRAAGWERFPETKSEFEQLCLDLEEQDIKPMMNHYKETLLTMANNLFMLPAMAEDNPTAYMESLLEENRQQEYEENWQALADYFDLTLRFGNRDSLTTGAPTARDYFFIEKYAMLNDEGSWLAPVLAKSKPALEREISIGAIPIYEEAERNKLIVEVQALSVVKSSRHPKEAEEFLYWLATSTEASRYLRETMGCLPVMAMNDESLEGLSPLAAEVKESIKEGRTALDVVNCLPGELKNKSAELWGFYLTGDLSREEVLTDYQSLWKDYMKHN</sequence>
<dbReference type="RefSeq" id="WP_055652679.1">
    <property type="nucleotide sequence ID" value="NZ_CABIXC010000001.1"/>
</dbReference>
<dbReference type="EMBL" id="CYZE01000001">
    <property type="protein sequence ID" value="CUN45390.1"/>
    <property type="molecule type" value="Genomic_DNA"/>
</dbReference>
<reference evidence="6 7" key="1">
    <citation type="submission" date="2015-09" db="EMBL/GenBank/DDBJ databases">
        <authorList>
            <consortium name="Pathogen Informatics"/>
        </authorList>
    </citation>
    <scope>NUCLEOTIDE SEQUENCE [LARGE SCALE GENOMIC DNA]</scope>
    <source>
        <strain evidence="6 7">2789STDY5608850</strain>
    </source>
</reference>
<dbReference type="PANTHER" id="PTHR43649">
    <property type="entry name" value="ARABINOSE-BINDING PROTEIN-RELATED"/>
    <property type="match status" value="1"/>
</dbReference>
<evidence type="ECO:0000256" key="1">
    <source>
        <dbReference type="ARBA" id="ARBA00004196"/>
    </source>
</evidence>
<dbReference type="AlphaFoldDB" id="A0A173X242"/>
<dbReference type="Proteomes" id="UP000095651">
    <property type="component" value="Unassembled WGS sequence"/>
</dbReference>
<dbReference type="Gene3D" id="3.40.190.10">
    <property type="entry name" value="Periplasmic binding protein-like II"/>
    <property type="match status" value="2"/>
</dbReference>
<protein>
    <submittedName>
        <fullName evidence="6">Carbohydrate ABC transporter substrate-binding protein, CUT1 family</fullName>
    </submittedName>
</protein>
<name>A0A173X242_9FIRM</name>
<evidence type="ECO:0000256" key="2">
    <source>
        <dbReference type="ARBA" id="ARBA00008520"/>
    </source>
</evidence>
<accession>A0A173X242</accession>
<dbReference type="InterPro" id="IPR006059">
    <property type="entry name" value="SBP"/>
</dbReference>
<dbReference type="SUPFAM" id="SSF53850">
    <property type="entry name" value="Periplasmic binding protein-like II"/>
    <property type="match status" value="1"/>
</dbReference>
<keyword evidence="4 5" id="KW-0732">Signal</keyword>
<gene>
    <name evidence="6" type="ORF">ERS852407_00237</name>
</gene>
<evidence type="ECO:0000256" key="5">
    <source>
        <dbReference type="SAM" id="SignalP"/>
    </source>
</evidence>